<reference evidence="13" key="1">
    <citation type="submission" date="2021-09" db="EMBL/GenBank/DDBJ databases">
        <title>The genome of Mauremys mutica provides insights into the evolution of semi-aquatic lifestyle.</title>
        <authorList>
            <person name="Gong S."/>
            <person name="Gao Y."/>
        </authorList>
    </citation>
    <scope>NUCLEOTIDE SEQUENCE</scope>
    <source>
        <strain evidence="13">MM-2020</strain>
        <tissue evidence="13">Muscle</tissue>
    </source>
</reference>
<dbReference type="GO" id="GO:0009986">
    <property type="term" value="C:cell surface"/>
    <property type="evidence" value="ECO:0007669"/>
    <property type="project" value="TreeGrafter"/>
</dbReference>
<dbReference type="GO" id="GO:0009966">
    <property type="term" value="P:regulation of signal transduction"/>
    <property type="evidence" value="ECO:0007669"/>
    <property type="project" value="InterPro"/>
</dbReference>
<evidence type="ECO:0008006" key="15">
    <source>
        <dbReference type="Google" id="ProtNLM"/>
    </source>
</evidence>
<keyword evidence="6 12" id="KW-0654">Proteoglycan</keyword>
<proteinExistence type="inferred from homology"/>
<dbReference type="AlphaFoldDB" id="A0A9D4BB53"/>
<dbReference type="InterPro" id="IPR019803">
    <property type="entry name" value="Glypican_CS"/>
</dbReference>
<dbReference type="PANTHER" id="PTHR10822">
    <property type="entry name" value="GLYPICAN"/>
    <property type="match status" value="1"/>
</dbReference>
<evidence type="ECO:0000256" key="2">
    <source>
        <dbReference type="ARBA" id="ARBA00010260"/>
    </source>
</evidence>
<dbReference type="GO" id="GO:0016477">
    <property type="term" value="P:cell migration"/>
    <property type="evidence" value="ECO:0007669"/>
    <property type="project" value="TreeGrafter"/>
</dbReference>
<name>A0A9D4BB53_9SAUR</name>
<evidence type="ECO:0000256" key="3">
    <source>
        <dbReference type="ARBA" id="ARBA00022475"/>
    </source>
</evidence>
<dbReference type="GO" id="GO:0005886">
    <property type="term" value="C:plasma membrane"/>
    <property type="evidence" value="ECO:0007669"/>
    <property type="project" value="UniProtKB-SubCell"/>
</dbReference>
<keyword evidence="10 12" id="KW-0449">Lipoprotein</keyword>
<feature type="non-terminal residue" evidence="13">
    <location>
        <position position="1"/>
    </location>
</feature>
<dbReference type="GO" id="GO:0005576">
    <property type="term" value="C:extracellular region"/>
    <property type="evidence" value="ECO:0007669"/>
    <property type="project" value="TreeGrafter"/>
</dbReference>
<keyword evidence="9 12" id="KW-0357">Heparan sulfate</keyword>
<dbReference type="EMBL" id="JAHDVG010000463">
    <property type="protein sequence ID" value="KAH1187621.1"/>
    <property type="molecule type" value="Genomic_DNA"/>
</dbReference>
<dbReference type="Proteomes" id="UP000827986">
    <property type="component" value="Unassembled WGS sequence"/>
</dbReference>
<feature type="non-terminal residue" evidence="13">
    <location>
        <position position="55"/>
    </location>
</feature>
<keyword evidence="14" id="KW-1185">Reference proteome</keyword>
<keyword evidence="5" id="KW-0732">Signal</keyword>
<keyword evidence="7 12" id="KW-0472">Membrane</keyword>
<evidence type="ECO:0000256" key="8">
    <source>
        <dbReference type="ARBA" id="ARBA00023180"/>
    </source>
</evidence>
<dbReference type="GO" id="GO:1905475">
    <property type="term" value="P:regulation of protein localization to membrane"/>
    <property type="evidence" value="ECO:0007669"/>
    <property type="project" value="TreeGrafter"/>
</dbReference>
<keyword evidence="4 12" id="KW-0336">GPI-anchor</keyword>
<protein>
    <recommendedName>
        <fullName evidence="15">Glypican-6</fullName>
    </recommendedName>
</protein>
<gene>
    <name evidence="13" type="ORF">KIL84_020370</name>
</gene>
<dbReference type="Pfam" id="PF01153">
    <property type="entry name" value="Glypican"/>
    <property type="match status" value="1"/>
</dbReference>
<evidence type="ECO:0000256" key="12">
    <source>
        <dbReference type="RuleBase" id="RU003519"/>
    </source>
</evidence>
<evidence type="ECO:0000256" key="7">
    <source>
        <dbReference type="ARBA" id="ARBA00023136"/>
    </source>
</evidence>
<evidence type="ECO:0000313" key="13">
    <source>
        <dbReference type="EMBL" id="KAH1187621.1"/>
    </source>
</evidence>
<dbReference type="PANTHER" id="PTHR10822:SF31">
    <property type="entry name" value="GLYPICAN-6"/>
    <property type="match status" value="1"/>
</dbReference>
<evidence type="ECO:0000256" key="4">
    <source>
        <dbReference type="ARBA" id="ARBA00022622"/>
    </source>
</evidence>
<evidence type="ECO:0000256" key="10">
    <source>
        <dbReference type="ARBA" id="ARBA00023288"/>
    </source>
</evidence>
<sequence length="55" mass="6198">ISPTPGCIRALMKMLYCPYCRGLPTVKPCNNYCLNVMKGCLANQADLDTEWNLFI</sequence>
<comment type="similarity">
    <text evidence="2 11">Belongs to the glypican family.</text>
</comment>
<dbReference type="GO" id="GO:0098552">
    <property type="term" value="C:side of membrane"/>
    <property type="evidence" value="ECO:0007669"/>
    <property type="project" value="UniProtKB-KW"/>
</dbReference>
<comment type="subcellular location">
    <subcellularLocation>
        <location evidence="1 12">Cell membrane</location>
        <topology evidence="1 12">Lipid-anchor</topology>
        <topology evidence="1 12">GPI-anchor</topology>
    </subcellularLocation>
</comment>
<evidence type="ECO:0000256" key="6">
    <source>
        <dbReference type="ARBA" id="ARBA00022974"/>
    </source>
</evidence>
<evidence type="ECO:0000256" key="11">
    <source>
        <dbReference type="RuleBase" id="RU003518"/>
    </source>
</evidence>
<keyword evidence="8" id="KW-0325">Glycoprotein</keyword>
<evidence type="ECO:0000256" key="9">
    <source>
        <dbReference type="ARBA" id="ARBA00023207"/>
    </source>
</evidence>
<evidence type="ECO:0000313" key="14">
    <source>
        <dbReference type="Proteomes" id="UP000827986"/>
    </source>
</evidence>
<dbReference type="GO" id="GO:0045202">
    <property type="term" value="C:synapse"/>
    <property type="evidence" value="ECO:0007669"/>
    <property type="project" value="TreeGrafter"/>
</dbReference>
<dbReference type="PROSITE" id="PS01207">
    <property type="entry name" value="GLYPICAN"/>
    <property type="match status" value="1"/>
</dbReference>
<evidence type="ECO:0000256" key="5">
    <source>
        <dbReference type="ARBA" id="ARBA00022729"/>
    </source>
</evidence>
<evidence type="ECO:0000256" key="1">
    <source>
        <dbReference type="ARBA" id="ARBA00004609"/>
    </source>
</evidence>
<comment type="caution">
    <text evidence="13">The sequence shown here is derived from an EMBL/GenBank/DDBJ whole genome shotgun (WGS) entry which is preliminary data.</text>
</comment>
<accession>A0A9D4BB53</accession>
<organism evidence="13 14">
    <name type="scientific">Mauremys mutica</name>
    <name type="common">yellowpond turtle</name>
    <dbReference type="NCBI Taxonomy" id="74926"/>
    <lineage>
        <taxon>Eukaryota</taxon>
        <taxon>Metazoa</taxon>
        <taxon>Chordata</taxon>
        <taxon>Craniata</taxon>
        <taxon>Vertebrata</taxon>
        <taxon>Euteleostomi</taxon>
        <taxon>Archelosauria</taxon>
        <taxon>Testudinata</taxon>
        <taxon>Testudines</taxon>
        <taxon>Cryptodira</taxon>
        <taxon>Durocryptodira</taxon>
        <taxon>Testudinoidea</taxon>
        <taxon>Geoemydidae</taxon>
        <taxon>Geoemydinae</taxon>
        <taxon>Mauremys</taxon>
    </lineage>
</organism>
<comment type="function">
    <text evidence="12">Cell surface proteoglycan.</text>
</comment>
<keyword evidence="3" id="KW-1003">Cell membrane</keyword>
<dbReference type="InterPro" id="IPR001863">
    <property type="entry name" value="Glypican"/>
</dbReference>